<dbReference type="KEGG" id="suam:BOO69_11420"/>
<evidence type="ECO:0000313" key="2">
    <source>
        <dbReference type="Proteomes" id="UP000181897"/>
    </source>
</evidence>
<name>A0A1J0WHY4_9RHOB</name>
<dbReference type="InterPro" id="IPR021848">
    <property type="entry name" value="HODM_asu-like"/>
</dbReference>
<evidence type="ECO:0000313" key="1">
    <source>
        <dbReference type="EMBL" id="APE43948.1"/>
    </source>
</evidence>
<organism evidence="1 2">
    <name type="scientific">Sulfitobacter alexandrii</name>
    <dbReference type="NCBI Taxonomy" id="1917485"/>
    <lineage>
        <taxon>Bacteria</taxon>
        <taxon>Pseudomonadati</taxon>
        <taxon>Pseudomonadota</taxon>
        <taxon>Alphaproteobacteria</taxon>
        <taxon>Rhodobacterales</taxon>
        <taxon>Roseobacteraceae</taxon>
        <taxon>Sulfitobacter</taxon>
    </lineage>
</organism>
<dbReference type="RefSeq" id="WP_071972285.1">
    <property type="nucleotide sequence ID" value="NZ_CP018076.1"/>
</dbReference>
<dbReference type="Pfam" id="PF11927">
    <property type="entry name" value="HODM_asu-like"/>
    <property type="match status" value="1"/>
</dbReference>
<keyword evidence="2" id="KW-1185">Reference proteome</keyword>
<sequence>MREILHTRLPPEMDRDRPLPGVAPCGADDWLRVDERYAEQMAYRVALLAERPDAVLWDPPEARVPTREVLDEALALLPGLGFVLDRDRVRCPDGRLVLVDRDAPLLTLGRLLQQDICVLDKCGDAHVLIAAVLCFPANWRLAEKAGRPLVEIHAPVAAYDTALARRVQRLFDGVQPGRPLWRFNRLPYGDSDLHQPARKDADLPRLFVRAERQCVVRMPKSRAVVFAIHTHVVRRGG</sequence>
<dbReference type="AlphaFoldDB" id="A0A1J0WHY4"/>
<evidence type="ECO:0008006" key="3">
    <source>
        <dbReference type="Google" id="ProtNLM"/>
    </source>
</evidence>
<reference evidence="1 2" key="1">
    <citation type="submission" date="2016-11" db="EMBL/GenBank/DDBJ databases">
        <title>Complete genome sequence of Sulfitobacter sp. AM1-D1, a toxic bacteria associated with marine dinoflagellate Alexandrium minutum in East China Sea.</title>
        <authorList>
            <person name="Yang Q."/>
            <person name="Zhang X."/>
            <person name="Tian X."/>
        </authorList>
    </citation>
    <scope>NUCLEOTIDE SEQUENCE [LARGE SCALE GENOMIC DNA]</scope>
    <source>
        <strain evidence="1 2">AM1-D1</strain>
    </source>
</reference>
<accession>A0A1J0WHY4</accession>
<protein>
    <recommendedName>
        <fullName evidence="3">DUF3445 domain-containing protein</fullName>
    </recommendedName>
</protein>
<proteinExistence type="predicted"/>
<dbReference type="Proteomes" id="UP000181897">
    <property type="component" value="Chromosome"/>
</dbReference>
<dbReference type="EMBL" id="CP018076">
    <property type="protein sequence ID" value="APE43948.1"/>
    <property type="molecule type" value="Genomic_DNA"/>
</dbReference>
<gene>
    <name evidence="1" type="ORF">BOO69_11420</name>
</gene>
<dbReference type="STRING" id="1917485.BOO69_11420"/>
<dbReference type="OrthoDB" id="5242510at2"/>